<dbReference type="Pfam" id="PF01979">
    <property type="entry name" value="Amidohydro_1"/>
    <property type="match status" value="1"/>
</dbReference>
<dbReference type="Proteomes" id="UP000035721">
    <property type="component" value="Unassembled WGS sequence"/>
</dbReference>
<dbReference type="EMBL" id="CAJB01000395">
    <property type="protein sequence ID" value="CCH79888.1"/>
    <property type="molecule type" value="Genomic_DNA"/>
</dbReference>
<dbReference type="GO" id="GO:0006046">
    <property type="term" value="P:N-acetylglucosamine catabolic process"/>
    <property type="evidence" value="ECO:0007669"/>
    <property type="project" value="TreeGrafter"/>
</dbReference>
<dbReference type="RefSeq" id="WP_083454527.1">
    <property type="nucleotide sequence ID" value="NZ_HF570958.1"/>
</dbReference>
<evidence type="ECO:0000256" key="11">
    <source>
        <dbReference type="PIRSR" id="PIRSR038994-2"/>
    </source>
</evidence>
<keyword evidence="16" id="KW-1185">Reference proteome</keyword>
<dbReference type="Gene3D" id="2.30.40.10">
    <property type="entry name" value="Urease, subunit C, domain 1"/>
    <property type="match status" value="1"/>
</dbReference>
<organism evidence="15 16">
    <name type="scientific">Nostocoides japonicum T1-X7</name>
    <dbReference type="NCBI Taxonomy" id="1194083"/>
    <lineage>
        <taxon>Bacteria</taxon>
        <taxon>Bacillati</taxon>
        <taxon>Actinomycetota</taxon>
        <taxon>Actinomycetes</taxon>
        <taxon>Micrococcales</taxon>
        <taxon>Intrasporangiaceae</taxon>
        <taxon>Nostocoides</taxon>
    </lineage>
</organism>
<feature type="active site" description="Proton donor/acceptor" evidence="10">
    <location>
        <position position="291"/>
    </location>
</feature>
<evidence type="ECO:0000256" key="6">
    <source>
        <dbReference type="ARBA" id="ARBA00023277"/>
    </source>
</evidence>
<evidence type="ECO:0000256" key="2">
    <source>
        <dbReference type="ARBA" id="ARBA00011899"/>
    </source>
</evidence>
<keyword evidence="4 12" id="KW-0479">Metal-binding</keyword>
<evidence type="ECO:0000256" key="4">
    <source>
        <dbReference type="ARBA" id="ARBA00022723"/>
    </source>
</evidence>
<protein>
    <recommendedName>
        <fullName evidence="3">N-acetylglucosamine-6-phosphate deacetylase</fullName>
        <ecNumber evidence="2">3.5.1.25</ecNumber>
    </recommendedName>
</protein>
<comment type="pathway">
    <text evidence="8">Amino-sugar metabolism; N-acetylneuraminate degradation; D-fructose 6-phosphate from N-acetylneuraminate: step 4/5.</text>
</comment>
<dbReference type="GO" id="GO:0008448">
    <property type="term" value="F:N-acetylglucosamine-6-phosphate deacetylase activity"/>
    <property type="evidence" value="ECO:0007669"/>
    <property type="project" value="UniProtKB-EC"/>
</dbReference>
<feature type="binding site" evidence="11">
    <location>
        <begin position="237"/>
        <end position="238"/>
    </location>
    <ligand>
        <name>substrate</name>
    </ligand>
</feature>
<dbReference type="InterPro" id="IPR006680">
    <property type="entry name" value="Amidohydro-rel"/>
</dbReference>
<dbReference type="EC" id="3.5.1.25" evidence="2"/>
<dbReference type="Gene3D" id="3.20.20.140">
    <property type="entry name" value="Metal-dependent hydrolases"/>
    <property type="match status" value="1"/>
</dbReference>
<dbReference type="PANTHER" id="PTHR11113">
    <property type="entry name" value="N-ACETYLGLUCOSAMINE-6-PHOSPHATE DEACETYLASE"/>
    <property type="match status" value="1"/>
</dbReference>
<feature type="binding site" evidence="11">
    <location>
        <position position="269"/>
    </location>
    <ligand>
        <name>substrate</name>
    </ligand>
</feature>
<dbReference type="AlphaFoldDB" id="A0A077M0Q1"/>
<dbReference type="InterPro" id="IPR003764">
    <property type="entry name" value="GlcNAc_6-P_deAcase"/>
</dbReference>
<dbReference type="GO" id="GO:0046872">
    <property type="term" value="F:metal ion binding"/>
    <property type="evidence" value="ECO:0007669"/>
    <property type="project" value="UniProtKB-KW"/>
</dbReference>
<reference evidence="15 16" key="1">
    <citation type="journal article" date="2013" name="ISME J.">
        <title>A metabolic model for members of the genus Tetrasphaera involved in enhanced biological phosphorus removal.</title>
        <authorList>
            <person name="Kristiansen R."/>
            <person name="Nguyen H.T.T."/>
            <person name="Saunders A.M."/>
            <person name="Nielsen J.L."/>
            <person name="Wimmer R."/>
            <person name="Le V.Q."/>
            <person name="McIlroy S.J."/>
            <person name="Petrovski S."/>
            <person name="Seviour R.J."/>
            <person name="Calteau A."/>
            <person name="Nielsen K.L."/>
            <person name="Nielsen P.H."/>
        </authorList>
    </citation>
    <scope>NUCLEOTIDE SEQUENCE [LARGE SCALE GENOMIC DNA]</scope>
    <source>
        <strain evidence="15 16">T1-X7</strain>
    </source>
</reference>
<sequence>MPDPVRGSDPAGPARGAPEAGRASGTIVSAGRVLTPARSFTPGWLHIIGEEIVEVAAGIPPRSADVALPDLTLVPGFVDAHVHGGGGASFMDGTAEAVRTVTEAHLVHGTTSMTASLVTDTPDRLASLVRMLADHVEEGALVGTHLEGPWLSPAHRGAHDPALLSDPTPERVEALIEAGRGTVRMATLAPELPSGPSAVRRLTQAGILAAVGHTDATYAEARAALDAGAIVGTHLFNAMRGVHHREPGPVIALLEDPDAYVELIADGIHLHPAVLAHAARAKPHMVVLVTDAMAAAAAPDGTYMLGPMEVRVEDRVARLTSTGAIAGSTLTLARAVRYAVQVAGLPLEDVVRAATQTPATMLGLGRVGQLRPGHRADVVALDAGLEVRHVIRAGRWVDRSAADPSWRPDRHTSSLP</sequence>
<name>A0A077M0Q1_9MICO</name>
<evidence type="ECO:0000256" key="8">
    <source>
        <dbReference type="ARBA" id="ARBA00060590"/>
    </source>
</evidence>
<comment type="caution">
    <text evidence="15">The sequence shown here is derived from an EMBL/GenBank/DDBJ whole genome shotgun (WGS) entry which is preliminary data.</text>
</comment>
<feature type="binding site" evidence="12">
    <location>
        <position position="213"/>
    </location>
    <ligand>
        <name>Zn(2+)</name>
        <dbReference type="ChEBI" id="CHEBI:29105"/>
    </ligand>
</feature>
<keyword evidence="6 9" id="KW-0119">Carbohydrate metabolism</keyword>
<proteinExistence type="inferred from homology"/>
<accession>A0A077M0Q1</accession>
<dbReference type="NCBIfam" id="TIGR00221">
    <property type="entry name" value="nagA"/>
    <property type="match status" value="1"/>
</dbReference>
<evidence type="ECO:0000256" key="10">
    <source>
        <dbReference type="PIRSR" id="PIRSR038994-1"/>
    </source>
</evidence>
<evidence type="ECO:0000256" key="12">
    <source>
        <dbReference type="PIRSR" id="PIRSR038994-3"/>
    </source>
</evidence>
<evidence type="ECO:0000256" key="7">
    <source>
        <dbReference type="ARBA" id="ARBA00047647"/>
    </source>
</evidence>
<feature type="binding site" evidence="11">
    <location>
        <begin position="325"/>
        <end position="327"/>
    </location>
    <ligand>
        <name>substrate</name>
    </ligand>
</feature>
<evidence type="ECO:0000313" key="16">
    <source>
        <dbReference type="Proteomes" id="UP000035721"/>
    </source>
</evidence>
<evidence type="ECO:0000256" key="9">
    <source>
        <dbReference type="PIRNR" id="PIRNR038994"/>
    </source>
</evidence>
<evidence type="ECO:0000259" key="14">
    <source>
        <dbReference type="Pfam" id="PF01979"/>
    </source>
</evidence>
<comment type="similarity">
    <text evidence="1 9">Belongs to the metallo-dependent hydrolases superfamily. NagA family.</text>
</comment>
<feature type="compositionally biased region" description="Low complexity" evidence="13">
    <location>
        <begin position="10"/>
        <end position="23"/>
    </location>
</feature>
<feature type="binding site" evidence="11">
    <location>
        <position position="245"/>
    </location>
    <ligand>
        <name>substrate</name>
    </ligand>
</feature>
<dbReference type="PANTHER" id="PTHR11113:SF14">
    <property type="entry name" value="N-ACETYLGLUCOSAMINE-6-PHOSPHATE DEACETYLASE"/>
    <property type="match status" value="1"/>
</dbReference>
<evidence type="ECO:0000256" key="3">
    <source>
        <dbReference type="ARBA" id="ARBA00018029"/>
    </source>
</evidence>
<dbReference type="InterPro" id="IPR032466">
    <property type="entry name" value="Metal_Hydrolase"/>
</dbReference>
<dbReference type="STRING" id="1194083.BN12_620011"/>
<feature type="binding site" evidence="12">
    <location>
        <position position="147"/>
    </location>
    <ligand>
        <name>Zn(2+)</name>
        <dbReference type="ChEBI" id="CHEBI:29105"/>
    </ligand>
</feature>
<dbReference type="PIRSF" id="PIRSF038994">
    <property type="entry name" value="NagA"/>
    <property type="match status" value="1"/>
</dbReference>
<gene>
    <name evidence="15" type="ORF">BN12_620011</name>
</gene>
<dbReference type="SUPFAM" id="SSF51338">
    <property type="entry name" value="Composite domain of metallo-dependent hydrolases"/>
    <property type="match status" value="1"/>
</dbReference>
<evidence type="ECO:0000313" key="15">
    <source>
        <dbReference type="EMBL" id="CCH79888.1"/>
    </source>
</evidence>
<feature type="binding site" evidence="11">
    <location>
        <position position="158"/>
    </location>
    <ligand>
        <name>substrate</name>
    </ligand>
</feature>
<dbReference type="CDD" id="cd00854">
    <property type="entry name" value="NagA"/>
    <property type="match status" value="1"/>
</dbReference>
<feature type="domain" description="Amidohydrolase-related" evidence="14">
    <location>
        <begin position="72"/>
        <end position="397"/>
    </location>
</feature>
<evidence type="ECO:0000256" key="5">
    <source>
        <dbReference type="ARBA" id="ARBA00022801"/>
    </source>
</evidence>
<comment type="catalytic activity">
    <reaction evidence="7">
        <text>N-acetyl-D-glucosamine 6-phosphate + H2O = D-glucosamine 6-phosphate + acetate</text>
        <dbReference type="Rhea" id="RHEA:22936"/>
        <dbReference type="ChEBI" id="CHEBI:15377"/>
        <dbReference type="ChEBI" id="CHEBI:30089"/>
        <dbReference type="ChEBI" id="CHEBI:57513"/>
        <dbReference type="ChEBI" id="CHEBI:58725"/>
        <dbReference type="EC" id="3.5.1.25"/>
    </reaction>
</comment>
<comment type="cofactor">
    <cofactor evidence="12">
        <name>a divalent metal cation</name>
        <dbReference type="ChEBI" id="CHEBI:60240"/>
    </cofactor>
    <text evidence="12">Binds 1 divalent metal cation per subunit.</text>
</comment>
<feature type="binding site" evidence="12">
    <location>
        <position position="234"/>
    </location>
    <ligand>
        <name>Zn(2+)</name>
        <dbReference type="ChEBI" id="CHEBI:29105"/>
    </ligand>
</feature>
<dbReference type="InterPro" id="IPR011059">
    <property type="entry name" value="Metal-dep_hydrolase_composite"/>
</dbReference>
<evidence type="ECO:0000256" key="13">
    <source>
        <dbReference type="SAM" id="MobiDB-lite"/>
    </source>
</evidence>
<dbReference type="SUPFAM" id="SSF51556">
    <property type="entry name" value="Metallo-dependent hydrolases"/>
    <property type="match status" value="1"/>
</dbReference>
<evidence type="ECO:0000256" key="1">
    <source>
        <dbReference type="ARBA" id="ARBA00010716"/>
    </source>
</evidence>
<keyword evidence="5 9" id="KW-0378">Hydrolase</keyword>
<dbReference type="FunFam" id="3.20.20.140:FF:000004">
    <property type="entry name" value="N-acetylglucosamine-6-phosphate deacetylase"/>
    <property type="match status" value="1"/>
</dbReference>
<feature type="region of interest" description="Disordered" evidence="13">
    <location>
        <begin position="1"/>
        <end position="24"/>
    </location>
</feature>